<evidence type="ECO:0000313" key="2">
    <source>
        <dbReference type="EMBL" id="KAL3311893.1"/>
    </source>
</evidence>
<gene>
    <name evidence="2" type="ORF">Ciccas_009519</name>
</gene>
<accession>A0ABD2PXS0</accession>
<dbReference type="EMBL" id="JBJKFK010001967">
    <property type="protein sequence ID" value="KAL3311893.1"/>
    <property type="molecule type" value="Genomic_DNA"/>
</dbReference>
<dbReference type="Proteomes" id="UP001626550">
    <property type="component" value="Unassembled WGS sequence"/>
</dbReference>
<name>A0ABD2PXS0_9PLAT</name>
<reference evidence="2 3" key="1">
    <citation type="submission" date="2024-11" db="EMBL/GenBank/DDBJ databases">
        <title>Adaptive evolution of stress response genes in parasites aligns with host niche diversity.</title>
        <authorList>
            <person name="Hahn C."/>
            <person name="Resl P."/>
        </authorList>
    </citation>
    <scope>NUCLEOTIDE SEQUENCE [LARGE SCALE GENOMIC DNA]</scope>
    <source>
        <strain evidence="2">EGGRZ-B1_66</strain>
        <tissue evidence="2">Body</tissue>
    </source>
</reference>
<feature type="domain" description="Ig-like" evidence="1">
    <location>
        <begin position="196"/>
        <end position="281"/>
    </location>
</feature>
<organism evidence="2 3">
    <name type="scientific">Cichlidogyrus casuarinus</name>
    <dbReference type="NCBI Taxonomy" id="1844966"/>
    <lineage>
        <taxon>Eukaryota</taxon>
        <taxon>Metazoa</taxon>
        <taxon>Spiralia</taxon>
        <taxon>Lophotrochozoa</taxon>
        <taxon>Platyhelminthes</taxon>
        <taxon>Monogenea</taxon>
        <taxon>Monopisthocotylea</taxon>
        <taxon>Dactylogyridea</taxon>
        <taxon>Ancyrocephalidae</taxon>
        <taxon>Cichlidogyrus</taxon>
    </lineage>
</organism>
<dbReference type="Gene3D" id="2.60.40.10">
    <property type="entry name" value="Immunoglobulins"/>
    <property type="match status" value="1"/>
</dbReference>
<feature type="domain" description="Ig-like" evidence="1">
    <location>
        <begin position="294"/>
        <end position="377"/>
    </location>
</feature>
<protein>
    <recommendedName>
        <fullName evidence="1">Ig-like domain-containing protein</fullName>
    </recommendedName>
</protein>
<dbReference type="SUPFAM" id="SSF48726">
    <property type="entry name" value="Immunoglobulin"/>
    <property type="match status" value="1"/>
</dbReference>
<dbReference type="AlphaFoldDB" id="A0ABD2PXS0"/>
<dbReference type="PROSITE" id="PS50835">
    <property type="entry name" value="IG_LIKE"/>
    <property type="match status" value="2"/>
</dbReference>
<dbReference type="InterPro" id="IPR036179">
    <property type="entry name" value="Ig-like_dom_sf"/>
</dbReference>
<evidence type="ECO:0000313" key="3">
    <source>
        <dbReference type="Proteomes" id="UP001626550"/>
    </source>
</evidence>
<proteinExistence type="predicted"/>
<keyword evidence="3" id="KW-1185">Reference proteome</keyword>
<dbReference type="InterPro" id="IPR007110">
    <property type="entry name" value="Ig-like_dom"/>
</dbReference>
<sequence length="444" mass="50889">MMRLAIMLMMTVTAKERTCPWLEYAELREYFPSDRNQITGEKISMGEASHRCKYENRFGALLGRRVRRNSEPLKSYGQNRLDLQQHDILVLHLQHTNASIDPIVAEKRNKVLTIRIRKASSKPPVRWWINGQNALTPKFDRTAVINQEIFIIWDVDQSDNGSFVQISDSESVLETFQLRVSALSGDGQNSLQFIIPQQLTVTTSPEKRTTAFNLICLFRNHNNGPIQWRWREKQKEHTLSPTGKSTKRFEYAIKNGSRMSKLTIEDLHAPDMGEEEEEFLCGNASARITYERSPEVKWVEVFQTVEISAGSNKSLACIIGDMGRPVASRTWYKDAVPIEGEATVTISHANSEAAGFYQCFIENKHGEQYLIYWVKITGKKPLWMYDCVADFVPRPTKQFEKLLAEEGSRASHMILLSEESTILPCPIEAPEDADQQWLMSETYT</sequence>
<dbReference type="InterPro" id="IPR013783">
    <property type="entry name" value="Ig-like_fold"/>
</dbReference>
<comment type="caution">
    <text evidence="2">The sequence shown here is derived from an EMBL/GenBank/DDBJ whole genome shotgun (WGS) entry which is preliminary data.</text>
</comment>
<evidence type="ECO:0000259" key="1">
    <source>
        <dbReference type="PROSITE" id="PS50835"/>
    </source>
</evidence>